<dbReference type="AlphaFoldDB" id="A0A8R1YHK9"/>
<dbReference type="Proteomes" id="UP000005239">
    <property type="component" value="Unassembled WGS sequence"/>
</dbReference>
<dbReference type="PANTHER" id="PTHR13308:SF40">
    <property type="entry name" value="NEDD4-BINDING PROTEIN 2-LIKE 1"/>
    <property type="match status" value="1"/>
</dbReference>
<dbReference type="PANTHER" id="PTHR13308">
    <property type="entry name" value="NEDD4-BINDING PROTEIN 2-LIKE 1"/>
    <property type="match status" value="1"/>
</dbReference>
<sequence length="374" mass="42603">EWYLRFEMEDFEPAMQLSVDAPIDTGDMVLPDELRTELNAGLDKLSIESGDAMGCVKLTVKEDFVREKNTCPFLSLPKEILRLIFKNHLSAADRLRARLTTGLWEIEAEESYAMRTLNIVDDVDYYKKCNRWAKMQQHDIKVTTMTMTKPMDVYVDGLAKLTAKTTYDTVLFKIDNPAYGDLLTTVAEIPVPQMFIDIEDEATRTRLLTTERVEQLVRGRKTVGFYKSTPCLTDEMLLRFYEGMESGADPLRELTFYDVPAPVIHSALSKLGLNVCGEGHLHSDHRKIEVYLWTEDYFIIVDDSCIVVQAPILTKGEPGLVSIERWEMDGSKGTLIFSKEEIREYLHKVPVIYADGRDDDGGEADEEEVEVEVG</sequence>
<dbReference type="InterPro" id="IPR026302">
    <property type="entry name" value="NEDD4-bd_p2"/>
</dbReference>
<name>A0A8R1YHK9_PRIPA</name>
<evidence type="ECO:0008006" key="3">
    <source>
        <dbReference type="Google" id="ProtNLM"/>
    </source>
</evidence>
<dbReference type="EnsemblMetazoa" id="PPA12141.1">
    <property type="protein sequence ID" value="PPA12141.1"/>
    <property type="gene ID" value="WBGene00101695"/>
</dbReference>
<protein>
    <recommendedName>
        <fullName evidence="3">F-box domain-containing protein</fullName>
    </recommendedName>
</protein>
<keyword evidence="2" id="KW-1185">Reference proteome</keyword>
<dbReference type="CDD" id="cd09917">
    <property type="entry name" value="F-box_SF"/>
    <property type="match status" value="1"/>
</dbReference>
<reference evidence="1" key="2">
    <citation type="submission" date="2022-06" db="UniProtKB">
        <authorList>
            <consortium name="EnsemblMetazoa"/>
        </authorList>
    </citation>
    <scope>IDENTIFICATION</scope>
    <source>
        <strain evidence="1">PS312</strain>
    </source>
</reference>
<evidence type="ECO:0000313" key="2">
    <source>
        <dbReference type="Proteomes" id="UP000005239"/>
    </source>
</evidence>
<evidence type="ECO:0000313" key="1">
    <source>
        <dbReference type="EnsemblMetazoa" id="PPA12141.1"/>
    </source>
</evidence>
<proteinExistence type="predicted"/>
<accession>A0A8R1YHK9</accession>
<organism evidence="1 2">
    <name type="scientific">Pristionchus pacificus</name>
    <name type="common">Parasitic nematode worm</name>
    <dbReference type="NCBI Taxonomy" id="54126"/>
    <lineage>
        <taxon>Eukaryota</taxon>
        <taxon>Metazoa</taxon>
        <taxon>Ecdysozoa</taxon>
        <taxon>Nematoda</taxon>
        <taxon>Chromadorea</taxon>
        <taxon>Rhabditida</taxon>
        <taxon>Rhabditina</taxon>
        <taxon>Diplogasteromorpha</taxon>
        <taxon>Diplogasteroidea</taxon>
        <taxon>Neodiplogasteridae</taxon>
        <taxon>Pristionchus</taxon>
    </lineage>
</organism>
<reference evidence="2" key="1">
    <citation type="journal article" date="2008" name="Nat. Genet.">
        <title>The Pristionchus pacificus genome provides a unique perspective on nematode lifestyle and parasitism.</title>
        <authorList>
            <person name="Dieterich C."/>
            <person name="Clifton S.W."/>
            <person name="Schuster L.N."/>
            <person name="Chinwalla A."/>
            <person name="Delehaunty K."/>
            <person name="Dinkelacker I."/>
            <person name="Fulton L."/>
            <person name="Fulton R."/>
            <person name="Godfrey J."/>
            <person name="Minx P."/>
            <person name="Mitreva M."/>
            <person name="Roeseler W."/>
            <person name="Tian H."/>
            <person name="Witte H."/>
            <person name="Yang S.P."/>
            <person name="Wilson R.K."/>
            <person name="Sommer R.J."/>
        </authorList>
    </citation>
    <scope>NUCLEOTIDE SEQUENCE [LARGE SCALE GENOMIC DNA]</scope>
    <source>
        <strain evidence="2">PS312</strain>
    </source>
</reference>
<gene>
    <name evidence="1" type="primary">WBGene00101695</name>
</gene>